<feature type="domain" description="HTH iclR-type" evidence="4">
    <location>
        <begin position="23"/>
        <end position="82"/>
    </location>
</feature>
<dbReference type="InterPro" id="IPR036390">
    <property type="entry name" value="WH_DNA-bd_sf"/>
</dbReference>
<evidence type="ECO:0000256" key="1">
    <source>
        <dbReference type="ARBA" id="ARBA00023015"/>
    </source>
</evidence>
<dbReference type="GO" id="GO:0046278">
    <property type="term" value="P:3,4-dihydroxybenzoate metabolic process"/>
    <property type="evidence" value="ECO:0007669"/>
    <property type="project" value="InterPro"/>
</dbReference>
<keyword evidence="1" id="KW-0805">Transcription regulation</keyword>
<dbReference type="InterPro" id="IPR012794">
    <property type="entry name" value="PcaR_PcaU"/>
</dbReference>
<dbReference type="PANTHER" id="PTHR30136:SF34">
    <property type="entry name" value="TRANSCRIPTIONAL REGULATOR"/>
    <property type="match status" value="1"/>
</dbReference>
<dbReference type="SMART" id="SM00346">
    <property type="entry name" value="HTH_ICLR"/>
    <property type="match status" value="1"/>
</dbReference>
<dbReference type="GO" id="GO:0003677">
    <property type="term" value="F:DNA binding"/>
    <property type="evidence" value="ECO:0007669"/>
    <property type="project" value="UniProtKB-KW"/>
</dbReference>
<dbReference type="InterPro" id="IPR005471">
    <property type="entry name" value="Tscrpt_reg_IclR_N"/>
</dbReference>
<evidence type="ECO:0000259" key="4">
    <source>
        <dbReference type="PROSITE" id="PS51077"/>
    </source>
</evidence>
<dbReference type="GO" id="GO:0045893">
    <property type="term" value="P:positive regulation of DNA-templated transcription"/>
    <property type="evidence" value="ECO:0007669"/>
    <property type="project" value="InterPro"/>
</dbReference>
<dbReference type="EMBL" id="LBIA02000001">
    <property type="protein sequence ID" value="TKT70226.1"/>
    <property type="molecule type" value="Genomic_DNA"/>
</dbReference>
<keyword evidence="2" id="KW-0238">DNA-binding</keyword>
<dbReference type="Gene3D" id="3.30.450.40">
    <property type="match status" value="1"/>
</dbReference>
<feature type="domain" description="IclR-ED" evidence="5">
    <location>
        <begin position="83"/>
        <end position="267"/>
    </location>
</feature>
<comment type="caution">
    <text evidence="6">The sequence shown here is derived from an EMBL/GenBank/DDBJ whole genome shotgun (WGS) entry which is preliminary data.</text>
</comment>
<evidence type="ECO:0000313" key="6">
    <source>
        <dbReference type="EMBL" id="TKT70226.1"/>
    </source>
</evidence>
<dbReference type="SUPFAM" id="SSF55781">
    <property type="entry name" value="GAF domain-like"/>
    <property type="match status" value="1"/>
</dbReference>
<dbReference type="AlphaFoldDB" id="A0A4U6BJ92"/>
<protein>
    <submittedName>
        <fullName evidence="6">PcaR/PcaU/PobR family beta-ketoadipate pathway transcriptional regulator</fullName>
    </submittedName>
</protein>
<dbReference type="PANTHER" id="PTHR30136">
    <property type="entry name" value="HELIX-TURN-HELIX TRANSCRIPTIONAL REGULATOR, ICLR FAMILY"/>
    <property type="match status" value="1"/>
</dbReference>
<dbReference type="NCBIfam" id="TIGR02431">
    <property type="entry name" value="pcaR_pcaU"/>
    <property type="match status" value="1"/>
</dbReference>
<dbReference type="RefSeq" id="WP_046829110.1">
    <property type="nucleotide sequence ID" value="NZ_LBIA02000001.1"/>
</dbReference>
<evidence type="ECO:0000259" key="5">
    <source>
        <dbReference type="PROSITE" id="PS51078"/>
    </source>
</evidence>
<reference evidence="6" key="1">
    <citation type="submission" date="2019-04" db="EMBL/GenBank/DDBJ databases">
        <title>Whole genome sequencing of cave bacteria.</title>
        <authorList>
            <person name="Gan H.M."/>
            <person name="Barton H."/>
            <person name="Savka M.A."/>
        </authorList>
    </citation>
    <scope>NUCLEOTIDE SEQUENCE [LARGE SCALE GENOMIC DNA]</scope>
    <source>
        <strain evidence="6">LC387</strain>
    </source>
</reference>
<dbReference type="InterPro" id="IPR036388">
    <property type="entry name" value="WH-like_DNA-bd_sf"/>
</dbReference>
<dbReference type="Pfam" id="PF09339">
    <property type="entry name" value="HTH_IclR"/>
    <property type="match status" value="1"/>
</dbReference>
<evidence type="ECO:0000313" key="7">
    <source>
        <dbReference type="Proteomes" id="UP000034832"/>
    </source>
</evidence>
<accession>A0A4U6BJ92</accession>
<evidence type="ECO:0000256" key="2">
    <source>
        <dbReference type="ARBA" id="ARBA00023125"/>
    </source>
</evidence>
<dbReference type="SUPFAM" id="SSF46785">
    <property type="entry name" value="Winged helix' DNA-binding domain"/>
    <property type="match status" value="1"/>
</dbReference>
<dbReference type="GO" id="GO:0003700">
    <property type="term" value="F:DNA-binding transcription factor activity"/>
    <property type="evidence" value="ECO:0007669"/>
    <property type="project" value="TreeGrafter"/>
</dbReference>
<dbReference type="GO" id="GO:0045892">
    <property type="term" value="P:negative regulation of DNA-templated transcription"/>
    <property type="evidence" value="ECO:0007669"/>
    <property type="project" value="TreeGrafter"/>
</dbReference>
<dbReference type="InterPro" id="IPR014757">
    <property type="entry name" value="Tscrpt_reg_IclR_C"/>
</dbReference>
<name>A0A4U6BJ92_9BRAD</name>
<keyword evidence="7" id="KW-1185">Reference proteome</keyword>
<dbReference type="Pfam" id="PF01614">
    <property type="entry name" value="IclR_C"/>
    <property type="match status" value="1"/>
</dbReference>
<keyword evidence="3" id="KW-0804">Transcription</keyword>
<organism evidence="6 7">
    <name type="scientific">Afipia massiliensis</name>
    <dbReference type="NCBI Taxonomy" id="211460"/>
    <lineage>
        <taxon>Bacteria</taxon>
        <taxon>Pseudomonadati</taxon>
        <taxon>Pseudomonadota</taxon>
        <taxon>Alphaproteobacteria</taxon>
        <taxon>Hyphomicrobiales</taxon>
        <taxon>Nitrobacteraceae</taxon>
        <taxon>Afipia</taxon>
    </lineage>
</organism>
<dbReference type="Gene3D" id="1.10.10.10">
    <property type="entry name" value="Winged helix-like DNA-binding domain superfamily/Winged helix DNA-binding domain"/>
    <property type="match status" value="1"/>
</dbReference>
<dbReference type="PROSITE" id="PS51078">
    <property type="entry name" value="ICLR_ED"/>
    <property type="match status" value="1"/>
</dbReference>
<dbReference type="InterPro" id="IPR050707">
    <property type="entry name" value="HTH_MetabolicPath_Reg"/>
</dbReference>
<dbReference type="STRING" id="211460.YH63_17240"/>
<gene>
    <name evidence="6" type="ORF">YH63_001630</name>
</gene>
<proteinExistence type="predicted"/>
<dbReference type="Proteomes" id="UP000034832">
    <property type="component" value="Unassembled WGS sequence"/>
</dbReference>
<evidence type="ECO:0000256" key="3">
    <source>
        <dbReference type="ARBA" id="ARBA00023163"/>
    </source>
</evidence>
<dbReference type="InterPro" id="IPR029016">
    <property type="entry name" value="GAF-like_dom_sf"/>
</dbReference>
<sequence length="270" mass="29550">MTVRVSDPWTDLSKWPGGSDTFVEAFAKGLAVISAFGDHRKLTLTEVARRANLPRAGARRLLYTLVTLGMARQEGDDFMLTPRILQLGFSYLSSLSLREVAQPVIETLSRKADEVVAISVLDGADVLYIARAEVTSVLRRGLTTGSRIPAFCTSMGRVLLAGLPKDECSAVLANSERRQWTRTTVTDVRKLEHEIEKVRSVGWSMVVEELELGAYGMAVPIYGANGSTIAAINLSTNLARHSPKALFKKFMPALKAAADDISQHLIAYEQ</sequence>
<dbReference type="OrthoDB" id="9807558at2"/>
<dbReference type="PROSITE" id="PS51077">
    <property type="entry name" value="HTH_ICLR"/>
    <property type="match status" value="1"/>
</dbReference>